<dbReference type="InterPro" id="IPR056150">
    <property type="entry name" value="WD40_CDC20-Fz"/>
</dbReference>
<accession>A0A8E2JHV4</accession>
<dbReference type="AlphaFoldDB" id="A0A8E2JHV4"/>
<evidence type="ECO:0000256" key="4">
    <source>
        <dbReference type="SAM" id="MobiDB-lite"/>
    </source>
</evidence>
<feature type="non-terminal residue" evidence="6">
    <location>
        <position position="677"/>
    </location>
</feature>
<evidence type="ECO:0000256" key="1">
    <source>
        <dbReference type="ARBA" id="ARBA00006445"/>
    </source>
</evidence>
<dbReference type="InterPro" id="IPR036322">
    <property type="entry name" value="WD40_repeat_dom_sf"/>
</dbReference>
<dbReference type="Proteomes" id="UP000250266">
    <property type="component" value="Unassembled WGS sequence"/>
</dbReference>
<proteinExistence type="inferred from homology"/>
<keyword evidence="3" id="KW-0677">Repeat</keyword>
<dbReference type="GO" id="GO:0010997">
    <property type="term" value="F:anaphase-promoting complex binding"/>
    <property type="evidence" value="ECO:0007669"/>
    <property type="project" value="InterPro"/>
</dbReference>
<dbReference type="GO" id="GO:1905786">
    <property type="term" value="P:positive regulation of anaphase-promoting complex-dependent catabolic process"/>
    <property type="evidence" value="ECO:0007669"/>
    <property type="project" value="TreeGrafter"/>
</dbReference>
<dbReference type="GO" id="GO:1990757">
    <property type="term" value="F:ubiquitin ligase activator activity"/>
    <property type="evidence" value="ECO:0007669"/>
    <property type="project" value="TreeGrafter"/>
</dbReference>
<dbReference type="InterPro" id="IPR001680">
    <property type="entry name" value="WD40_rpt"/>
</dbReference>
<dbReference type="Gene3D" id="2.130.10.10">
    <property type="entry name" value="YVTN repeat-like/Quinoprotein amine dehydrogenase"/>
    <property type="match status" value="1"/>
</dbReference>
<name>A0A8E2JHV4_9PEZI</name>
<gene>
    <name evidence="6" type="ORF">K432DRAFT_291489</name>
</gene>
<dbReference type="PANTHER" id="PTHR19918">
    <property type="entry name" value="CELL DIVISION CYCLE 20 CDC20 FIZZY -RELATED"/>
    <property type="match status" value="1"/>
</dbReference>
<reference evidence="6 7" key="1">
    <citation type="journal article" date="2016" name="Nat. Commun.">
        <title>Ectomycorrhizal ecology is imprinted in the genome of the dominant symbiotic fungus Cenococcum geophilum.</title>
        <authorList>
            <consortium name="DOE Joint Genome Institute"/>
            <person name="Peter M."/>
            <person name="Kohler A."/>
            <person name="Ohm R.A."/>
            <person name="Kuo A."/>
            <person name="Krutzmann J."/>
            <person name="Morin E."/>
            <person name="Arend M."/>
            <person name="Barry K.W."/>
            <person name="Binder M."/>
            <person name="Choi C."/>
            <person name="Clum A."/>
            <person name="Copeland A."/>
            <person name="Grisel N."/>
            <person name="Haridas S."/>
            <person name="Kipfer T."/>
            <person name="LaButti K."/>
            <person name="Lindquist E."/>
            <person name="Lipzen A."/>
            <person name="Maire R."/>
            <person name="Meier B."/>
            <person name="Mihaltcheva S."/>
            <person name="Molinier V."/>
            <person name="Murat C."/>
            <person name="Poggeler S."/>
            <person name="Quandt C.A."/>
            <person name="Sperisen C."/>
            <person name="Tritt A."/>
            <person name="Tisserant E."/>
            <person name="Crous P.W."/>
            <person name="Henrissat B."/>
            <person name="Nehls U."/>
            <person name="Egli S."/>
            <person name="Spatafora J.W."/>
            <person name="Grigoriev I.V."/>
            <person name="Martin F.M."/>
        </authorList>
    </citation>
    <scope>NUCLEOTIDE SEQUENCE [LARGE SCALE GENOMIC DNA]</scope>
    <source>
        <strain evidence="6 7">CBS 459.81</strain>
    </source>
</reference>
<evidence type="ECO:0000313" key="7">
    <source>
        <dbReference type="Proteomes" id="UP000250266"/>
    </source>
</evidence>
<dbReference type="Pfam" id="PF24807">
    <property type="entry name" value="WD40_CDC20-Fz"/>
    <property type="match status" value="1"/>
</dbReference>
<feature type="compositionally biased region" description="Low complexity" evidence="4">
    <location>
        <begin position="211"/>
        <end position="223"/>
    </location>
</feature>
<protein>
    <submittedName>
        <fullName evidence="6">WD40 repeat-like protein</fullName>
    </submittedName>
</protein>
<dbReference type="GO" id="GO:0005680">
    <property type="term" value="C:anaphase-promoting complex"/>
    <property type="evidence" value="ECO:0007669"/>
    <property type="project" value="TreeGrafter"/>
</dbReference>
<organism evidence="6 7">
    <name type="scientific">Lepidopterella palustris CBS 459.81</name>
    <dbReference type="NCBI Taxonomy" id="1314670"/>
    <lineage>
        <taxon>Eukaryota</taxon>
        <taxon>Fungi</taxon>
        <taxon>Dikarya</taxon>
        <taxon>Ascomycota</taxon>
        <taxon>Pezizomycotina</taxon>
        <taxon>Dothideomycetes</taxon>
        <taxon>Pleosporomycetidae</taxon>
        <taxon>Mytilinidiales</taxon>
        <taxon>Argynnaceae</taxon>
        <taxon>Lepidopterella</taxon>
    </lineage>
</organism>
<dbReference type="SMART" id="SM00320">
    <property type="entry name" value="WD40"/>
    <property type="match status" value="4"/>
</dbReference>
<dbReference type="OrthoDB" id="10263272at2759"/>
<evidence type="ECO:0000259" key="5">
    <source>
        <dbReference type="Pfam" id="PF24807"/>
    </source>
</evidence>
<dbReference type="SUPFAM" id="SSF50978">
    <property type="entry name" value="WD40 repeat-like"/>
    <property type="match status" value="1"/>
</dbReference>
<dbReference type="InterPro" id="IPR033010">
    <property type="entry name" value="Cdc20/Fizzy"/>
</dbReference>
<dbReference type="EMBL" id="KV744866">
    <property type="protein sequence ID" value="OCK83225.1"/>
    <property type="molecule type" value="Genomic_DNA"/>
</dbReference>
<keyword evidence="2" id="KW-0853">WD repeat</keyword>
<dbReference type="PANTHER" id="PTHR19918:SF5">
    <property type="entry name" value="MEIOSIS-SPECIFIC APC_C ACTIVATOR PROTEIN AMA1"/>
    <property type="match status" value="1"/>
</dbReference>
<dbReference type="InterPro" id="IPR015943">
    <property type="entry name" value="WD40/YVTN_repeat-like_dom_sf"/>
</dbReference>
<evidence type="ECO:0000256" key="2">
    <source>
        <dbReference type="ARBA" id="ARBA00022574"/>
    </source>
</evidence>
<evidence type="ECO:0000313" key="6">
    <source>
        <dbReference type="EMBL" id="OCK83225.1"/>
    </source>
</evidence>
<feature type="region of interest" description="Disordered" evidence="4">
    <location>
        <begin position="1"/>
        <end position="53"/>
    </location>
</feature>
<keyword evidence="7" id="KW-1185">Reference proteome</keyword>
<evidence type="ECO:0000256" key="3">
    <source>
        <dbReference type="ARBA" id="ARBA00022737"/>
    </source>
</evidence>
<feature type="region of interest" description="Disordered" evidence="4">
    <location>
        <begin position="198"/>
        <end position="223"/>
    </location>
</feature>
<dbReference type="GO" id="GO:0031145">
    <property type="term" value="P:anaphase-promoting complex-dependent catabolic process"/>
    <property type="evidence" value="ECO:0007669"/>
    <property type="project" value="TreeGrafter"/>
</dbReference>
<sequence>LSPLPLRQFSSPLRPSQWVARGGTLSPPRTPSRRPDRFIPSRRPPNSTRESFHLTKSTDRLTAGERLTRQGILSPDPFSRQLRRSGRLNEELRTLRETHSIITGRAVLGRNGAALGLRRGSLTSNTRQISNGAVWNVGGSSVVSDTVVGVSNGRGGLLGSGTNAPLYTSMFLSRSDPEAELETHERRLALAFDVDQSSRVLGDTSPPNSPTSPGGTSSGYGSNSNFPTKHVWADSAWVKEGSTTLLDAPQLRDDYYCSLLAYSHTGKCLAVGLGNFVHLWSESKGVDTPESLNALTNGSDSGQHVTSLAFSSKSGGQAILAVGRADGRIALWSPFDQEPRFDATQPKPISCVAWRPSVVKRPSIRDGALLVNTEELLIGDEAGHIYFYSVEWPNENNCALFAWHGAMTLLARMTIHTQQICGLSWSSDGEYFATGGNDNACFLFETKKVLQNHNAEAAASSALDVRQGPNGESIWTVVPGRGPVLSIEPGREKHRWELNAAVKAIAFCPWQRGLLAIGGGSNDRCIHFYHTVSGACLATIDCAAQVTSLIWSTTRREIAATFGFAQPEHPFRIAVFSWPACEQIVAIPWYDEHRALYAIPYPGGPNTGRGRGEDGVWWSRTSEEGCIVVAASDAAIRFHEIWSEEKRATAAGSGLLGGSDILESLHGIEKEGPETIR</sequence>
<comment type="similarity">
    <text evidence="1">Belongs to the WD repeat CDC20/Fizzy family.</text>
</comment>
<feature type="domain" description="CDC20/Fizzy WD40" evidence="5">
    <location>
        <begin position="246"/>
        <end position="598"/>
    </location>
</feature>